<reference evidence="1 2" key="1">
    <citation type="journal article" date="2020" name="ISME J.">
        <title>Comparative genomics reveals insights into cyanobacterial evolution and habitat adaptation.</title>
        <authorList>
            <person name="Chen M.Y."/>
            <person name="Teng W.K."/>
            <person name="Zhao L."/>
            <person name="Hu C.X."/>
            <person name="Zhou Y.K."/>
            <person name="Han B.P."/>
            <person name="Song L.R."/>
            <person name="Shu W.S."/>
        </authorList>
    </citation>
    <scope>NUCLEOTIDE SEQUENCE [LARGE SCALE GENOMIC DNA]</scope>
    <source>
        <strain evidence="1 2">FACHB-119</strain>
    </source>
</reference>
<dbReference type="RefSeq" id="WP_190474139.1">
    <property type="nucleotide sequence ID" value="NZ_JACJSG010000021.1"/>
</dbReference>
<proteinExistence type="predicted"/>
<comment type="caution">
    <text evidence="1">The sequence shown here is derived from an EMBL/GenBank/DDBJ whole genome shotgun (WGS) entry which is preliminary data.</text>
</comment>
<dbReference type="Proteomes" id="UP000661112">
    <property type="component" value="Unassembled WGS sequence"/>
</dbReference>
<evidence type="ECO:0000313" key="1">
    <source>
        <dbReference type="EMBL" id="MBD2502154.1"/>
    </source>
</evidence>
<evidence type="ECO:0000313" key="2">
    <source>
        <dbReference type="Proteomes" id="UP000661112"/>
    </source>
</evidence>
<organism evidence="1 2">
    <name type="scientific">Anabaena azotica FACHB-119</name>
    <dbReference type="NCBI Taxonomy" id="947527"/>
    <lineage>
        <taxon>Bacteria</taxon>
        <taxon>Bacillati</taxon>
        <taxon>Cyanobacteriota</taxon>
        <taxon>Cyanophyceae</taxon>
        <taxon>Nostocales</taxon>
        <taxon>Nostocaceae</taxon>
        <taxon>Anabaena</taxon>
        <taxon>Anabaena azotica</taxon>
    </lineage>
</organism>
<protein>
    <submittedName>
        <fullName evidence="1">Uncharacterized protein</fullName>
    </submittedName>
</protein>
<accession>A0ABR8D4Q8</accession>
<keyword evidence="2" id="KW-1185">Reference proteome</keyword>
<name>A0ABR8D4Q8_9NOST</name>
<dbReference type="EMBL" id="JACJSG010000021">
    <property type="protein sequence ID" value="MBD2502154.1"/>
    <property type="molecule type" value="Genomic_DNA"/>
</dbReference>
<gene>
    <name evidence="1" type="ORF">H6G83_16295</name>
</gene>
<sequence>MPKIEIAKFCRDNLRQACATFGESMKPLAHADKRVQLSPQNRTAFNRLCYLFDGTRKLVLFRFSLPKSWLIGKGIEYIEQHID</sequence>